<evidence type="ECO:0000259" key="1">
    <source>
        <dbReference type="PROSITE" id="PS50994"/>
    </source>
</evidence>
<keyword evidence="3" id="KW-1185">Reference proteome</keyword>
<dbReference type="SUPFAM" id="SSF53098">
    <property type="entry name" value="Ribonuclease H-like"/>
    <property type="match status" value="1"/>
</dbReference>
<proteinExistence type="predicted"/>
<sequence length="117" mass="13684">MQGTKLKMSTSYHPETDGQTEVVNMCVETYLRCFIADQPKSWVSWLHWAEYWFNTTFHASADKTPFEIVYGRAAPTLTRWIQGETRVASVQKDLLDRDEALKQLKNQLLKAQERLKM</sequence>
<organism evidence="2 3">
    <name type="scientific">Trifolium medium</name>
    <dbReference type="NCBI Taxonomy" id="97028"/>
    <lineage>
        <taxon>Eukaryota</taxon>
        <taxon>Viridiplantae</taxon>
        <taxon>Streptophyta</taxon>
        <taxon>Embryophyta</taxon>
        <taxon>Tracheophyta</taxon>
        <taxon>Spermatophyta</taxon>
        <taxon>Magnoliopsida</taxon>
        <taxon>eudicotyledons</taxon>
        <taxon>Gunneridae</taxon>
        <taxon>Pentapetalae</taxon>
        <taxon>rosids</taxon>
        <taxon>fabids</taxon>
        <taxon>Fabales</taxon>
        <taxon>Fabaceae</taxon>
        <taxon>Papilionoideae</taxon>
        <taxon>50 kb inversion clade</taxon>
        <taxon>NPAAA clade</taxon>
        <taxon>Hologalegina</taxon>
        <taxon>IRL clade</taxon>
        <taxon>Trifolieae</taxon>
        <taxon>Trifolium</taxon>
    </lineage>
</organism>
<dbReference type="GO" id="GO:0003676">
    <property type="term" value="F:nucleic acid binding"/>
    <property type="evidence" value="ECO:0007669"/>
    <property type="project" value="InterPro"/>
</dbReference>
<dbReference type="Proteomes" id="UP000265520">
    <property type="component" value="Unassembled WGS sequence"/>
</dbReference>
<evidence type="ECO:0000313" key="3">
    <source>
        <dbReference type="Proteomes" id="UP000265520"/>
    </source>
</evidence>
<dbReference type="GO" id="GO:0015074">
    <property type="term" value="P:DNA integration"/>
    <property type="evidence" value="ECO:0007669"/>
    <property type="project" value="InterPro"/>
</dbReference>
<comment type="caution">
    <text evidence="2">The sequence shown here is derived from an EMBL/GenBank/DDBJ whole genome shotgun (WGS) entry which is preliminary data.</text>
</comment>
<accession>A0A392M235</accession>
<dbReference type="InterPro" id="IPR036397">
    <property type="entry name" value="RNaseH_sf"/>
</dbReference>
<gene>
    <name evidence="2" type="ORF">A2U01_0002127</name>
</gene>
<dbReference type="InterPro" id="IPR012337">
    <property type="entry name" value="RNaseH-like_sf"/>
</dbReference>
<name>A0A392M235_9FABA</name>
<dbReference type="PANTHER" id="PTHR45835:SF105">
    <property type="entry name" value="INTEGRASE CATALYTIC DOMAIN-CONTAINING PROTEIN"/>
    <property type="match status" value="1"/>
</dbReference>
<dbReference type="AlphaFoldDB" id="A0A392M235"/>
<dbReference type="InterPro" id="IPR001584">
    <property type="entry name" value="Integrase_cat-core"/>
</dbReference>
<protein>
    <recommendedName>
        <fullName evidence="1">Integrase catalytic domain-containing protein</fullName>
    </recommendedName>
</protein>
<dbReference type="Gene3D" id="3.30.420.10">
    <property type="entry name" value="Ribonuclease H-like superfamily/Ribonuclease H"/>
    <property type="match status" value="1"/>
</dbReference>
<feature type="domain" description="Integrase catalytic" evidence="1">
    <location>
        <begin position="1"/>
        <end position="73"/>
    </location>
</feature>
<dbReference type="PANTHER" id="PTHR45835">
    <property type="entry name" value="YALI0A06105P"/>
    <property type="match status" value="1"/>
</dbReference>
<dbReference type="PROSITE" id="PS50994">
    <property type="entry name" value="INTEGRASE"/>
    <property type="match status" value="1"/>
</dbReference>
<evidence type="ECO:0000313" key="2">
    <source>
        <dbReference type="EMBL" id="MCH81341.1"/>
    </source>
</evidence>
<dbReference type="EMBL" id="LXQA010002177">
    <property type="protein sequence ID" value="MCH81341.1"/>
    <property type="molecule type" value="Genomic_DNA"/>
</dbReference>
<reference evidence="2 3" key="1">
    <citation type="journal article" date="2018" name="Front. Plant Sci.">
        <title>Red Clover (Trifolium pratense) and Zigzag Clover (T. medium) - A Picture of Genomic Similarities and Differences.</title>
        <authorList>
            <person name="Dluhosova J."/>
            <person name="Istvanek J."/>
            <person name="Nedelnik J."/>
            <person name="Repkova J."/>
        </authorList>
    </citation>
    <scope>NUCLEOTIDE SEQUENCE [LARGE SCALE GENOMIC DNA]</scope>
    <source>
        <strain evidence="3">cv. 10/8</strain>
        <tissue evidence="2">Leaf</tissue>
    </source>
</reference>